<gene>
    <name evidence="7" type="primary">Ccl3_2</name>
    <name evidence="7" type="ORF">NYCGRA_R13962</name>
</gene>
<dbReference type="InterPro" id="IPR001811">
    <property type="entry name" value="Chemokine_IL8-like_dom"/>
</dbReference>
<feature type="domain" description="Chemokine interleukin-8-like" evidence="6">
    <location>
        <begin position="40"/>
        <end position="98"/>
    </location>
</feature>
<dbReference type="GO" id="GO:0008009">
    <property type="term" value="F:chemokine activity"/>
    <property type="evidence" value="ECO:0007669"/>
    <property type="project" value="InterPro"/>
</dbReference>
<dbReference type="PANTHER" id="PTHR12015">
    <property type="entry name" value="SMALL INDUCIBLE CYTOKINE A"/>
    <property type="match status" value="1"/>
</dbReference>
<evidence type="ECO:0000256" key="4">
    <source>
        <dbReference type="ARBA" id="ARBA00022729"/>
    </source>
</evidence>
<evidence type="ECO:0000256" key="1">
    <source>
        <dbReference type="ARBA" id="ARBA00010868"/>
    </source>
</evidence>
<evidence type="ECO:0000313" key="7">
    <source>
        <dbReference type="EMBL" id="NXQ90930.1"/>
    </source>
</evidence>
<dbReference type="GO" id="GO:0006954">
    <property type="term" value="P:inflammatory response"/>
    <property type="evidence" value="ECO:0007669"/>
    <property type="project" value="TreeGrafter"/>
</dbReference>
<dbReference type="GO" id="GO:0030335">
    <property type="term" value="P:positive regulation of cell migration"/>
    <property type="evidence" value="ECO:0007669"/>
    <property type="project" value="TreeGrafter"/>
</dbReference>
<evidence type="ECO:0000259" key="6">
    <source>
        <dbReference type="SMART" id="SM00199"/>
    </source>
</evidence>
<protein>
    <submittedName>
        <fullName evidence="7">CCL3 protein</fullName>
    </submittedName>
</protein>
<dbReference type="EMBL" id="VWYG01023406">
    <property type="protein sequence ID" value="NXQ90930.1"/>
    <property type="molecule type" value="Genomic_DNA"/>
</dbReference>
<dbReference type="SMART" id="SM00199">
    <property type="entry name" value="SCY"/>
    <property type="match status" value="1"/>
</dbReference>
<dbReference type="PANTHER" id="PTHR12015:SF103">
    <property type="entry name" value="C-C MOTIF CHEMOKINE 4-RELATED"/>
    <property type="match status" value="1"/>
</dbReference>
<dbReference type="AlphaFoldDB" id="A0A7L2GZL0"/>
<evidence type="ECO:0000256" key="2">
    <source>
        <dbReference type="ARBA" id="ARBA00022500"/>
    </source>
</evidence>
<evidence type="ECO:0000256" key="3">
    <source>
        <dbReference type="ARBA" id="ARBA00022514"/>
    </source>
</evidence>
<dbReference type="GO" id="GO:0048245">
    <property type="term" value="P:eosinophil chemotaxis"/>
    <property type="evidence" value="ECO:0007669"/>
    <property type="project" value="TreeGrafter"/>
</dbReference>
<dbReference type="InterPro" id="IPR036048">
    <property type="entry name" value="Interleukin_8-like_sf"/>
</dbReference>
<name>A0A7L2GZL0_NYCGR</name>
<dbReference type="Gene3D" id="2.40.50.40">
    <property type="match status" value="1"/>
</dbReference>
<comment type="similarity">
    <text evidence="1">Belongs to the intercrine beta (chemokine CC) family.</text>
</comment>
<dbReference type="FunFam" id="2.40.50.40:FF:000002">
    <property type="entry name" value="C-C motif chemokine"/>
    <property type="match status" value="1"/>
</dbReference>
<dbReference type="GO" id="GO:0070098">
    <property type="term" value="P:chemokine-mediated signaling pathway"/>
    <property type="evidence" value="ECO:0007669"/>
    <property type="project" value="TreeGrafter"/>
</dbReference>
<reference evidence="7 8" key="1">
    <citation type="submission" date="2019-09" db="EMBL/GenBank/DDBJ databases">
        <title>Bird 10,000 Genomes (B10K) Project - Family phase.</title>
        <authorList>
            <person name="Zhang G."/>
        </authorList>
    </citation>
    <scope>NUCLEOTIDE SEQUENCE [LARGE SCALE GENOMIC DNA]</scope>
    <source>
        <strain evidence="7">B10K-DU-001-56</strain>
        <tissue evidence="7">Muscle</tissue>
    </source>
</reference>
<comment type="caution">
    <text evidence="7">The sequence shown here is derived from an EMBL/GenBank/DDBJ whole genome shotgun (WGS) entry which is preliminary data.</text>
</comment>
<feature type="non-terminal residue" evidence="7">
    <location>
        <position position="103"/>
    </location>
</feature>
<sequence>MKVPAAALATLLLVAICSLAKAHLDDSSVTASSQMPDNVPILCCFRNMHVPIPRRLITSAYLTSSRCSLPAVILVTRKGTKVCADPQAPWVQRHLKHFQMLQH</sequence>
<feature type="signal peptide" evidence="5">
    <location>
        <begin position="1"/>
        <end position="22"/>
    </location>
</feature>
<dbReference type="CDD" id="cd00272">
    <property type="entry name" value="Chemokine_CC"/>
    <property type="match status" value="1"/>
</dbReference>
<dbReference type="GO" id="GO:0061844">
    <property type="term" value="P:antimicrobial humoral immune response mediated by antimicrobial peptide"/>
    <property type="evidence" value="ECO:0007669"/>
    <property type="project" value="TreeGrafter"/>
</dbReference>
<feature type="chain" id="PRO_5029678775" evidence="5">
    <location>
        <begin position="23"/>
        <end position="103"/>
    </location>
</feature>
<keyword evidence="8" id="KW-1185">Reference proteome</keyword>
<dbReference type="InterPro" id="IPR039809">
    <property type="entry name" value="Chemokine_b/g/d"/>
</dbReference>
<keyword evidence="3" id="KW-0202">Cytokine</keyword>
<accession>A0A7L2GZL0</accession>
<feature type="non-terminal residue" evidence="7">
    <location>
        <position position="1"/>
    </location>
</feature>
<evidence type="ECO:0000256" key="5">
    <source>
        <dbReference type="SAM" id="SignalP"/>
    </source>
</evidence>
<dbReference type="Proteomes" id="UP000567826">
    <property type="component" value="Unassembled WGS sequence"/>
</dbReference>
<dbReference type="SUPFAM" id="SSF54117">
    <property type="entry name" value="Interleukin 8-like chemokines"/>
    <property type="match status" value="1"/>
</dbReference>
<dbReference type="GO" id="GO:0048020">
    <property type="term" value="F:CCR chemokine receptor binding"/>
    <property type="evidence" value="ECO:0007669"/>
    <property type="project" value="TreeGrafter"/>
</dbReference>
<organism evidence="7 8">
    <name type="scientific">Nyctibius grandis</name>
    <name type="common">Great potoo</name>
    <dbReference type="NCBI Taxonomy" id="48427"/>
    <lineage>
        <taxon>Eukaryota</taxon>
        <taxon>Metazoa</taxon>
        <taxon>Chordata</taxon>
        <taxon>Craniata</taxon>
        <taxon>Vertebrata</taxon>
        <taxon>Euteleostomi</taxon>
        <taxon>Archelosauria</taxon>
        <taxon>Archosauria</taxon>
        <taxon>Dinosauria</taxon>
        <taxon>Saurischia</taxon>
        <taxon>Theropoda</taxon>
        <taxon>Coelurosauria</taxon>
        <taxon>Aves</taxon>
        <taxon>Neognathae</taxon>
        <taxon>Neoaves</taxon>
        <taxon>Strisores</taxon>
        <taxon>Caprimulgiformes</taxon>
        <taxon>Nyctibiidae</taxon>
        <taxon>Nyctibius</taxon>
    </lineage>
</organism>
<evidence type="ECO:0000313" key="8">
    <source>
        <dbReference type="Proteomes" id="UP000567826"/>
    </source>
</evidence>
<dbReference type="Pfam" id="PF00048">
    <property type="entry name" value="IL8"/>
    <property type="match status" value="1"/>
</dbReference>
<proteinExistence type="inferred from homology"/>
<dbReference type="GO" id="GO:0005615">
    <property type="term" value="C:extracellular space"/>
    <property type="evidence" value="ECO:0007669"/>
    <property type="project" value="UniProtKB-KW"/>
</dbReference>
<keyword evidence="2" id="KW-0145">Chemotaxis</keyword>
<dbReference type="OrthoDB" id="8934837at2759"/>
<keyword evidence="4 5" id="KW-0732">Signal</keyword>